<dbReference type="EMBL" id="FQVC01000019">
    <property type="protein sequence ID" value="SHF95741.1"/>
    <property type="molecule type" value="Genomic_DNA"/>
</dbReference>
<keyword evidence="1" id="KW-0472">Membrane</keyword>
<dbReference type="AlphaFoldDB" id="A0A1M5FX24"/>
<dbReference type="InterPro" id="IPR007047">
    <property type="entry name" value="Flp_Fap"/>
</dbReference>
<dbReference type="Pfam" id="PF04964">
    <property type="entry name" value="Flp_Fap"/>
    <property type="match status" value="1"/>
</dbReference>
<proteinExistence type="predicted"/>
<dbReference type="RefSeq" id="WP_425283949.1">
    <property type="nucleotide sequence ID" value="NZ_FQVC01000019.1"/>
</dbReference>
<name>A0A1M5FX24_9HYPH</name>
<keyword evidence="1" id="KW-1133">Transmembrane helix</keyword>
<evidence type="ECO:0000313" key="3">
    <source>
        <dbReference type="Proteomes" id="UP000184533"/>
    </source>
</evidence>
<reference evidence="2 3" key="1">
    <citation type="submission" date="2016-11" db="EMBL/GenBank/DDBJ databases">
        <authorList>
            <person name="Jaros S."/>
            <person name="Januszkiewicz K."/>
            <person name="Wedrychowicz H."/>
        </authorList>
    </citation>
    <scope>NUCLEOTIDE SEQUENCE [LARGE SCALE GENOMIC DNA]</scope>
    <source>
        <strain evidence="2 3">DSM 17137</strain>
    </source>
</reference>
<sequence length="63" mass="6767">MLARVTTRFLRDESGATAIEYGLIAAMIAVVLITTMMLMGDSLYNLFDRGVGRAALTLDSATP</sequence>
<evidence type="ECO:0000313" key="2">
    <source>
        <dbReference type="EMBL" id="SHF95741.1"/>
    </source>
</evidence>
<organism evidence="2 3">
    <name type="scientific">Devosia limi DSM 17137</name>
    <dbReference type="NCBI Taxonomy" id="1121477"/>
    <lineage>
        <taxon>Bacteria</taxon>
        <taxon>Pseudomonadati</taxon>
        <taxon>Pseudomonadota</taxon>
        <taxon>Alphaproteobacteria</taxon>
        <taxon>Hyphomicrobiales</taxon>
        <taxon>Devosiaceae</taxon>
        <taxon>Devosia</taxon>
    </lineage>
</organism>
<dbReference type="Proteomes" id="UP000184533">
    <property type="component" value="Unassembled WGS sequence"/>
</dbReference>
<feature type="transmembrane region" description="Helical" evidence="1">
    <location>
        <begin position="21"/>
        <end position="39"/>
    </location>
</feature>
<keyword evidence="1" id="KW-0812">Transmembrane</keyword>
<gene>
    <name evidence="2" type="ORF">SAMN02745223_03988</name>
</gene>
<evidence type="ECO:0000256" key="1">
    <source>
        <dbReference type="SAM" id="Phobius"/>
    </source>
</evidence>
<accession>A0A1M5FX24</accession>
<protein>
    <submittedName>
        <fullName evidence="2">Pilus assembly protein Flp/PilA</fullName>
    </submittedName>
</protein>